<dbReference type="Pfam" id="PF25085">
    <property type="entry name" value="DUF7802"/>
    <property type="match status" value="1"/>
</dbReference>
<sequence length="503" mass="55830">MSTNWEWFPDKDYPDFKHLQSIDVQLATQPTVLVIEATIIGMAALTLVHALLTSRKLVCVWVAAIVSGTMNDIIFMVLPFVDNFWHAQMTVMITPRLPLYIPCAYAVFQYVGVVAGCKFRGNGLQMSCVAGLLSALFYSIYDLVGAKFLSWTWHTTDAATLLRWCGVPIGSTMWTLVHVTVFSFILHRTVLNSKGGMGDLIKGVVATSLGCTPCMMVMMAPFQMHQLRLEIDWEAANPNSWVKFDESQFPGRPDSNAISLCIATLMLATKAKMEGKDLTRARWGRMGIEVVRVRLWDRVLYAFIALYFVVLAAVMQMGDPSAVKATGLHQTIGDCDVKGWDLSGYERRQYLCYKPRHDEFEQHNQYGNVNNLTFGKTQTAADGKTSFVIDHRVSQGACAVESSYGISMAETCGWSKSVVSDARDIYEFILSKTKGDGSVQLDLGCKPEEAEANAGMTEALKSLSLLAQEGSGVDDANVRKFLASCYDEHVGAKRDVMLRMLEE</sequence>
<dbReference type="EMBL" id="BRYB01001078">
    <property type="protein sequence ID" value="GMI42594.1"/>
    <property type="molecule type" value="Genomic_DNA"/>
</dbReference>
<name>A0ABQ6N8M1_9STRA</name>
<dbReference type="InterPro" id="IPR056704">
    <property type="entry name" value="DUF7802"/>
</dbReference>
<feature type="transmembrane region" description="Helical" evidence="1">
    <location>
        <begin position="299"/>
        <end position="318"/>
    </location>
</feature>
<proteinExistence type="predicted"/>
<keyword evidence="1" id="KW-0812">Transmembrane</keyword>
<feature type="transmembrane region" description="Helical" evidence="1">
    <location>
        <begin position="59"/>
        <end position="79"/>
    </location>
</feature>
<evidence type="ECO:0000313" key="3">
    <source>
        <dbReference type="EMBL" id="GMI42594.1"/>
    </source>
</evidence>
<feature type="transmembrane region" description="Helical" evidence="1">
    <location>
        <begin position="124"/>
        <end position="141"/>
    </location>
</feature>
<evidence type="ECO:0000259" key="2">
    <source>
        <dbReference type="Pfam" id="PF25085"/>
    </source>
</evidence>
<keyword evidence="1" id="KW-1133">Transmembrane helix</keyword>
<dbReference type="PANTHER" id="PTHR35982:SF1">
    <property type="entry name" value="SPIROCYCLASE, AVEC FAMILY"/>
    <property type="match status" value="1"/>
</dbReference>
<feature type="transmembrane region" description="Helical" evidence="1">
    <location>
        <begin position="32"/>
        <end position="52"/>
    </location>
</feature>
<protein>
    <recommendedName>
        <fullName evidence="2">DUF7802 domain-containing protein</fullName>
    </recommendedName>
</protein>
<accession>A0ABQ6N8M1</accession>
<dbReference type="Proteomes" id="UP001165060">
    <property type="component" value="Unassembled WGS sequence"/>
</dbReference>
<evidence type="ECO:0000256" key="1">
    <source>
        <dbReference type="SAM" id="Phobius"/>
    </source>
</evidence>
<organism evidence="3 4">
    <name type="scientific">Tetraparma gracilis</name>
    <dbReference type="NCBI Taxonomy" id="2962635"/>
    <lineage>
        <taxon>Eukaryota</taxon>
        <taxon>Sar</taxon>
        <taxon>Stramenopiles</taxon>
        <taxon>Ochrophyta</taxon>
        <taxon>Bolidophyceae</taxon>
        <taxon>Parmales</taxon>
        <taxon>Triparmaceae</taxon>
        <taxon>Tetraparma</taxon>
    </lineage>
</organism>
<evidence type="ECO:0000313" key="4">
    <source>
        <dbReference type="Proteomes" id="UP001165060"/>
    </source>
</evidence>
<feature type="domain" description="DUF7802" evidence="2">
    <location>
        <begin position="20"/>
        <end position="187"/>
    </location>
</feature>
<gene>
    <name evidence="3" type="ORF">TeGR_g11448</name>
</gene>
<comment type="caution">
    <text evidence="3">The sequence shown here is derived from an EMBL/GenBank/DDBJ whole genome shotgun (WGS) entry which is preliminary data.</text>
</comment>
<keyword evidence="4" id="KW-1185">Reference proteome</keyword>
<keyword evidence="1" id="KW-0472">Membrane</keyword>
<feature type="transmembrane region" description="Helical" evidence="1">
    <location>
        <begin position="99"/>
        <end position="117"/>
    </location>
</feature>
<dbReference type="PANTHER" id="PTHR35982">
    <property type="entry name" value="AGAP005361-PA"/>
    <property type="match status" value="1"/>
</dbReference>
<feature type="transmembrane region" description="Helical" evidence="1">
    <location>
        <begin position="161"/>
        <end position="186"/>
    </location>
</feature>
<reference evidence="3 4" key="1">
    <citation type="journal article" date="2023" name="Commun. Biol.">
        <title>Genome analysis of Parmales, the sister group of diatoms, reveals the evolutionary specialization of diatoms from phago-mixotrophs to photoautotrophs.</title>
        <authorList>
            <person name="Ban H."/>
            <person name="Sato S."/>
            <person name="Yoshikawa S."/>
            <person name="Yamada K."/>
            <person name="Nakamura Y."/>
            <person name="Ichinomiya M."/>
            <person name="Sato N."/>
            <person name="Blanc-Mathieu R."/>
            <person name="Endo H."/>
            <person name="Kuwata A."/>
            <person name="Ogata H."/>
        </authorList>
    </citation>
    <scope>NUCLEOTIDE SEQUENCE [LARGE SCALE GENOMIC DNA]</scope>
</reference>